<dbReference type="GO" id="GO:0015205">
    <property type="term" value="F:nucleobase transmembrane transporter activity"/>
    <property type="evidence" value="ECO:0007669"/>
    <property type="project" value="UniProtKB-ARBA"/>
</dbReference>
<evidence type="ECO:0000313" key="6">
    <source>
        <dbReference type="EMBL" id="GAD04046.1"/>
    </source>
</evidence>
<comment type="caution">
    <text evidence="6">The sequence shown here is derived from an EMBL/GenBank/DDBJ whole genome shotgun (WGS) entry which is preliminary data.</text>
</comment>
<protein>
    <submittedName>
        <fullName evidence="6">Uracil permease</fullName>
    </submittedName>
</protein>
<feature type="transmembrane region" description="Helical" evidence="5">
    <location>
        <begin position="26"/>
        <end position="46"/>
    </location>
</feature>
<dbReference type="InterPro" id="IPR006043">
    <property type="entry name" value="NCS2"/>
</dbReference>
<keyword evidence="4 5" id="KW-0472">Membrane</keyword>
<proteinExistence type="predicted"/>
<evidence type="ECO:0000256" key="2">
    <source>
        <dbReference type="ARBA" id="ARBA00022692"/>
    </source>
</evidence>
<organism evidence="6 7">
    <name type="scientific">Agarivorans albus MKT 106</name>
    <dbReference type="NCBI Taxonomy" id="1331007"/>
    <lineage>
        <taxon>Bacteria</taxon>
        <taxon>Pseudomonadati</taxon>
        <taxon>Pseudomonadota</taxon>
        <taxon>Gammaproteobacteria</taxon>
        <taxon>Alteromonadales</taxon>
        <taxon>Alteromonadaceae</taxon>
        <taxon>Agarivorans</taxon>
    </lineage>
</organism>
<keyword evidence="7" id="KW-1185">Reference proteome</keyword>
<evidence type="ECO:0000256" key="1">
    <source>
        <dbReference type="ARBA" id="ARBA00004141"/>
    </source>
</evidence>
<gene>
    <name evidence="6" type="ORF">AALB_4126</name>
</gene>
<keyword evidence="3 5" id="KW-1133">Transmembrane helix</keyword>
<dbReference type="Proteomes" id="UP000014461">
    <property type="component" value="Unassembled WGS sequence"/>
</dbReference>
<dbReference type="GO" id="GO:0016020">
    <property type="term" value="C:membrane"/>
    <property type="evidence" value="ECO:0007669"/>
    <property type="project" value="UniProtKB-SubCell"/>
</dbReference>
<accession>R9PUE8</accession>
<keyword evidence="2 5" id="KW-0812">Transmembrane</keyword>
<name>R9PUE8_AGAAL</name>
<sequence length="133" mass="13889">MNTPLLGAQMLLVAFGATTLVPLLTGISPNLALLGAGIGTLIFQFCTKRQIPIFLGSSFAFIGPIILGTQQFGLPATLSGLMAAGLMFIIISAVVKVRGVKVIERVFTSGSGWPCNYGNWLRFSASCGKHGTG</sequence>
<dbReference type="EMBL" id="BARX01000041">
    <property type="protein sequence ID" value="GAD04046.1"/>
    <property type="molecule type" value="Genomic_DNA"/>
</dbReference>
<dbReference type="AlphaFoldDB" id="R9PUE8"/>
<feature type="transmembrane region" description="Helical" evidence="5">
    <location>
        <begin position="53"/>
        <end position="72"/>
    </location>
</feature>
<dbReference type="STRING" id="1331007.AALB_4126"/>
<comment type="subcellular location">
    <subcellularLocation>
        <location evidence="1">Membrane</location>
        <topology evidence="1">Multi-pass membrane protein</topology>
    </subcellularLocation>
</comment>
<dbReference type="Pfam" id="PF00860">
    <property type="entry name" value="Xan_ur_permease"/>
    <property type="match status" value="1"/>
</dbReference>
<evidence type="ECO:0000256" key="4">
    <source>
        <dbReference type="ARBA" id="ARBA00023136"/>
    </source>
</evidence>
<feature type="transmembrane region" description="Helical" evidence="5">
    <location>
        <begin position="78"/>
        <end position="95"/>
    </location>
</feature>
<reference evidence="6" key="1">
    <citation type="journal article" date="2013" name="Genome Announc.">
        <title>Draft Genome Sequence of Agarivorans albus Strain MKT 106T, an Agarolytic Marine Bacterium.</title>
        <authorList>
            <person name="Yasuike M."/>
            <person name="Nakamura Y."/>
            <person name="Kai W."/>
            <person name="Fujiwara A."/>
            <person name="Fukui Y."/>
            <person name="Satomi M."/>
            <person name="Sano M."/>
        </authorList>
    </citation>
    <scope>NUCLEOTIDE SEQUENCE [LARGE SCALE GENOMIC DNA]</scope>
</reference>
<evidence type="ECO:0000313" key="7">
    <source>
        <dbReference type="Proteomes" id="UP000014461"/>
    </source>
</evidence>
<evidence type="ECO:0000256" key="3">
    <source>
        <dbReference type="ARBA" id="ARBA00022989"/>
    </source>
</evidence>
<evidence type="ECO:0000256" key="5">
    <source>
        <dbReference type="SAM" id="Phobius"/>
    </source>
</evidence>